<comment type="caution">
    <text evidence="1">The sequence shown here is derived from an EMBL/GenBank/DDBJ whole genome shotgun (WGS) entry which is preliminary data.</text>
</comment>
<organism evidence="1 2">
    <name type="scientific">Dentiscutata heterogama</name>
    <dbReference type="NCBI Taxonomy" id="1316150"/>
    <lineage>
        <taxon>Eukaryota</taxon>
        <taxon>Fungi</taxon>
        <taxon>Fungi incertae sedis</taxon>
        <taxon>Mucoromycota</taxon>
        <taxon>Glomeromycotina</taxon>
        <taxon>Glomeromycetes</taxon>
        <taxon>Diversisporales</taxon>
        <taxon>Gigasporaceae</taxon>
        <taxon>Dentiscutata</taxon>
    </lineage>
</organism>
<dbReference type="EMBL" id="CAJVPU010000043">
    <property type="protein sequence ID" value="CAG8438872.1"/>
    <property type="molecule type" value="Genomic_DNA"/>
</dbReference>
<accession>A0ACA9JVP5</accession>
<name>A0ACA9JVP5_9GLOM</name>
<reference evidence="1" key="1">
    <citation type="submission" date="2021-06" db="EMBL/GenBank/DDBJ databases">
        <authorList>
            <person name="Kallberg Y."/>
            <person name="Tangrot J."/>
            <person name="Rosling A."/>
        </authorList>
    </citation>
    <scope>NUCLEOTIDE SEQUENCE</scope>
    <source>
        <strain evidence="1">IL203A</strain>
    </source>
</reference>
<proteinExistence type="predicted"/>
<protein>
    <submittedName>
        <fullName evidence="1">9899_t:CDS:1</fullName>
    </submittedName>
</protein>
<dbReference type="Proteomes" id="UP000789702">
    <property type="component" value="Unassembled WGS sequence"/>
</dbReference>
<evidence type="ECO:0000313" key="1">
    <source>
        <dbReference type="EMBL" id="CAG8438872.1"/>
    </source>
</evidence>
<gene>
    <name evidence="1" type="ORF">DHETER_LOCUS111</name>
</gene>
<sequence length="44" mass="4959">MSCNNNCAELRNLWLVRKPKIFHKNGSGAIVLPNLHEGGNRWVA</sequence>
<keyword evidence="2" id="KW-1185">Reference proteome</keyword>
<evidence type="ECO:0000313" key="2">
    <source>
        <dbReference type="Proteomes" id="UP000789702"/>
    </source>
</evidence>